<sequence>MTEELKEKGTFEPLTPAKSVPARPGTETNYNANRAHQETVEVEVPFVKGRQPLDSTKASNAPKNKKSKKRSNNGVDLNDKPKKRPRMKKHRPKIFDSSKPRKIPKPKAVNPSTPKSRTPARPIQRTSPLEKRKYVRKSNLESTVDLSNDDDREANGKGLGNTKRSCKKSLDFNLKNHVINQSDKVDIEVIRVSNHDQMENNFEVPKSSLVVHRQSVDPNSDHVIETSLNSLNDISEGQSRGNSCIGIRQIVLKYQRRKKSLKHHIHNKELDANLETQNCKFGRVYRRTFRLNECLKNSRKVGPNFPKMFKKLRLKRKRATVFKKFGIVTKTKECSKKSNLSNPRILVRMILPTQKQRRAAISDPVSFNCVLNLCPLARDRKKRSPILRRRRKLLFSHAYFGKHTTKECALNLTSMGNFKRKRSNASTKRKDLSVLVNFHSKSQVARTSIPKVSSIKTQESEDNKAAACVEVQGNTGIPYTAGLHLEQNNTFSNREFDETFIESLIEMEVQDELGIPNSVVLHVEQNNTLSNRDGDKAFLESLIEDNKSAARVEVQDNVGVPYSAGLHPEQNNTSSNRDEAYIKSLIEFAIQKLECLRIDDECKQLVVRHQKANGALVPSKRKFDPSKKRKPLPKVHLDEETVRAWNLLMESNGSEDTEELDDDKKKYWEEQKETLSRRIISFIALMHLIQGDRRFSKWNGSVVDSVIGVFLTQNVSDNLSSSTFMSLAARFPVPPSSEHGGCDGNTVGSQESNNQEEQQLYDGNTVGCQESNNQEEQQLSDETRDYLNIKDIHTMKDALSPEKTFDLEGLNHVNDTPNIEELKIDDPSFSFKTQAGVEPNNGDNNTSSQSQSPVGKKKRKVKVKVKEEIKVDWDELRKKYSKSRNKTSHTADSVDWEAVRQATVEELAKVIKGRGMNNILAGRIKDFLDRMVKDHGSIDLEWLRDVPPDKAKDYLLSIPGLGLKSVECLRLLTLHHHAFPVDTNIGRILVRLGWVPLQPLPEDVQIHLLNHYPLVDTIQKYIWPRLSHHDQLTLYELHYQLITMGKVFCTKRLPNCNACPMRGDCRHFASAFASSRLRIQGPQGKNMKMETLVAPGQEPQIQRSPQLLSNDGFSETMYKSNNNCEPIVEMPASPEPPSVEVLERDIEDFGYESEDEIPTIRLNSEEFTENVLNFIGESEMSKALVTLSPQVASIPMPKLKYVSGLRTVHQVYELPDSHPLLNGFEKREADDPCPYLLAIWAADENTNCSQQVSTSCQDDQTVRGTILIPCRTANRGSFPLNGTYFQVNEVFADHESSRRPIAVSRESIWNLRRRSLYCGTSVTSIFRGLTLEETQYCFWKGFICVRGVNRVSRQARPLAKRFHFCKTRLDDDE</sequence>
<dbReference type="InterPro" id="IPR003651">
    <property type="entry name" value="Endonuclease3_FeS-loop_motif"/>
</dbReference>
<evidence type="ECO:0000256" key="6">
    <source>
        <dbReference type="ARBA" id="ARBA00023014"/>
    </source>
</evidence>
<dbReference type="GO" id="GO:0046872">
    <property type="term" value="F:metal ion binding"/>
    <property type="evidence" value="ECO:0007669"/>
    <property type="project" value="UniProtKB-KW"/>
</dbReference>
<protein>
    <recommendedName>
        <fullName evidence="10">HhH-GPD domain-containing protein</fullName>
    </recommendedName>
</protein>
<dbReference type="CDD" id="cd00056">
    <property type="entry name" value="ENDO3c"/>
    <property type="match status" value="1"/>
</dbReference>
<dbReference type="Pfam" id="PF15628">
    <property type="entry name" value="RRM_DME"/>
    <property type="match status" value="1"/>
</dbReference>
<dbReference type="PANTHER" id="PTHR46213">
    <property type="entry name" value="TRANSCRIPTIONAL ACTIVATOR DEMETER"/>
    <property type="match status" value="1"/>
</dbReference>
<evidence type="ECO:0000256" key="7">
    <source>
        <dbReference type="ARBA" id="ARBA00023125"/>
    </source>
</evidence>
<evidence type="ECO:0000256" key="3">
    <source>
        <dbReference type="ARBA" id="ARBA00005646"/>
    </source>
</evidence>
<dbReference type="SMART" id="SM00478">
    <property type="entry name" value="ENDO3c"/>
    <property type="match status" value="1"/>
</dbReference>
<keyword evidence="7" id="KW-0238">DNA-binding</keyword>
<organism evidence="11 12">
    <name type="scientific">Penstemon smallii</name>
    <dbReference type="NCBI Taxonomy" id="265156"/>
    <lineage>
        <taxon>Eukaryota</taxon>
        <taxon>Viridiplantae</taxon>
        <taxon>Streptophyta</taxon>
        <taxon>Embryophyta</taxon>
        <taxon>Tracheophyta</taxon>
        <taxon>Spermatophyta</taxon>
        <taxon>Magnoliopsida</taxon>
        <taxon>eudicotyledons</taxon>
        <taxon>Gunneridae</taxon>
        <taxon>Pentapetalae</taxon>
        <taxon>asterids</taxon>
        <taxon>lamiids</taxon>
        <taxon>Lamiales</taxon>
        <taxon>Plantaginaceae</taxon>
        <taxon>Cheloneae</taxon>
        <taxon>Penstemon</taxon>
    </lineage>
</organism>
<feature type="compositionally biased region" description="Basic and acidic residues" evidence="9">
    <location>
        <begin position="1"/>
        <end position="10"/>
    </location>
</feature>
<keyword evidence="5" id="KW-0408">Iron</keyword>
<evidence type="ECO:0000256" key="5">
    <source>
        <dbReference type="ARBA" id="ARBA00023004"/>
    </source>
</evidence>
<evidence type="ECO:0000256" key="9">
    <source>
        <dbReference type="SAM" id="MobiDB-lite"/>
    </source>
</evidence>
<dbReference type="InterPro" id="IPR023170">
    <property type="entry name" value="HhH_base_excis_C"/>
</dbReference>
<keyword evidence="6" id="KW-0411">Iron-sulfur</keyword>
<dbReference type="GO" id="GO:0016787">
    <property type="term" value="F:hydrolase activity"/>
    <property type="evidence" value="ECO:0007669"/>
    <property type="project" value="UniProtKB-ARBA"/>
</dbReference>
<dbReference type="InterPro" id="IPR044811">
    <property type="entry name" value="DME/ROS1"/>
</dbReference>
<comment type="cofactor">
    <cofactor evidence="1">
        <name>[4Fe-4S] cluster</name>
        <dbReference type="ChEBI" id="CHEBI:49883"/>
    </cofactor>
</comment>
<evidence type="ECO:0000256" key="8">
    <source>
        <dbReference type="ARBA" id="ARBA00023242"/>
    </source>
</evidence>
<feature type="region of interest" description="Disordered" evidence="9">
    <location>
        <begin position="831"/>
        <end position="861"/>
    </location>
</feature>
<name>A0ABD3SVA3_9LAMI</name>
<dbReference type="GO" id="GO:0003677">
    <property type="term" value="F:DNA binding"/>
    <property type="evidence" value="ECO:0007669"/>
    <property type="project" value="UniProtKB-KW"/>
</dbReference>
<dbReference type="SMART" id="SM00525">
    <property type="entry name" value="FES"/>
    <property type="match status" value="1"/>
</dbReference>
<evidence type="ECO:0000313" key="11">
    <source>
        <dbReference type="EMBL" id="KAL3828539.1"/>
    </source>
</evidence>
<comment type="similarity">
    <text evidence="3">Belongs to the DNA glycosylase family. DEMETER subfamily.</text>
</comment>
<dbReference type="SUPFAM" id="SSF48150">
    <property type="entry name" value="DNA-glycosylase"/>
    <property type="match status" value="1"/>
</dbReference>
<feature type="compositionally biased region" description="Polar residues" evidence="9">
    <location>
        <begin position="841"/>
        <end position="853"/>
    </location>
</feature>
<gene>
    <name evidence="11" type="ORF">ACJIZ3_017341</name>
</gene>
<feature type="region of interest" description="Disordered" evidence="9">
    <location>
        <begin position="735"/>
        <end position="754"/>
    </location>
</feature>
<comment type="subcellular location">
    <subcellularLocation>
        <location evidence="2">Nucleus</location>
    </subcellularLocation>
</comment>
<evidence type="ECO:0000313" key="12">
    <source>
        <dbReference type="Proteomes" id="UP001634393"/>
    </source>
</evidence>
<dbReference type="PANTHER" id="PTHR46213:SF11">
    <property type="entry name" value="TRANSCRIPTIONAL ACTIVATOR DEMETER-LIKE"/>
    <property type="match status" value="1"/>
</dbReference>
<dbReference type="GO" id="GO:0140097">
    <property type="term" value="F:catalytic activity, acting on DNA"/>
    <property type="evidence" value="ECO:0007669"/>
    <property type="project" value="UniProtKB-ARBA"/>
</dbReference>
<keyword evidence="4" id="KW-0479">Metal-binding</keyword>
<dbReference type="InterPro" id="IPR028925">
    <property type="entry name" value="RRM_DME"/>
</dbReference>
<evidence type="ECO:0000256" key="1">
    <source>
        <dbReference type="ARBA" id="ARBA00001966"/>
    </source>
</evidence>
<dbReference type="InterPro" id="IPR003265">
    <property type="entry name" value="HhH-GPD_domain"/>
</dbReference>
<evidence type="ECO:0000256" key="4">
    <source>
        <dbReference type="ARBA" id="ARBA00022723"/>
    </source>
</evidence>
<evidence type="ECO:0000256" key="2">
    <source>
        <dbReference type="ARBA" id="ARBA00004123"/>
    </source>
</evidence>
<dbReference type="EMBL" id="JBJXBP010000005">
    <property type="protein sequence ID" value="KAL3828539.1"/>
    <property type="molecule type" value="Genomic_DNA"/>
</dbReference>
<dbReference type="Proteomes" id="UP001634393">
    <property type="component" value="Unassembled WGS sequence"/>
</dbReference>
<evidence type="ECO:0000259" key="10">
    <source>
        <dbReference type="SMART" id="SM00478"/>
    </source>
</evidence>
<dbReference type="Gene3D" id="1.10.1670.10">
    <property type="entry name" value="Helix-hairpin-Helix base-excision DNA repair enzymes (C-terminal)"/>
    <property type="match status" value="1"/>
</dbReference>
<keyword evidence="8" id="KW-0539">Nucleus</keyword>
<dbReference type="GO" id="GO:0005634">
    <property type="term" value="C:nucleus"/>
    <property type="evidence" value="ECO:0007669"/>
    <property type="project" value="UniProtKB-SubCell"/>
</dbReference>
<keyword evidence="12" id="KW-1185">Reference proteome</keyword>
<comment type="caution">
    <text evidence="11">The sequence shown here is derived from an EMBL/GenBank/DDBJ whole genome shotgun (WGS) entry which is preliminary data.</text>
</comment>
<dbReference type="Gene3D" id="1.10.340.30">
    <property type="entry name" value="Hypothetical protein, domain 2"/>
    <property type="match status" value="1"/>
</dbReference>
<feature type="region of interest" description="Disordered" evidence="9">
    <location>
        <begin position="1"/>
        <end position="165"/>
    </location>
</feature>
<dbReference type="InterPro" id="IPR011257">
    <property type="entry name" value="DNA_glycosylase"/>
</dbReference>
<reference evidence="11 12" key="1">
    <citation type="submission" date="2024-12" db="EMBL/GenBank/DDBJ databases">
        <title>The unique morphological basis and parallel evolutionary history of personate flowers in Penstemon.</title>
        <authorList>
            <person name="Depatie T.H."/>
            <person name="Wessinger C.A."/>
        </authorList>
    </citation>
    <scope>NUCLEOTIDE SEQUENCE [LARGE SCALE GENOMIC DNA]</scope>
    <source>
        <strain evidence="11">WTNN_2</strain>
        <tissue evidence="11">Leaf</tissue>
    </source>
</reference>
<dbReference type="GO" id="GO:0051536">
    <property type="term" value="F:iron-sulfur cluster binding"/>
    <property type="evidence" value="ECO:0007669"/>
    <property type="project" value="UniProtKB-KW"/>
</dbReference>
<proteinExistence type="inferred from homology"/>
<feature type="domain" description="HhH-GPD" evidence="10">
    <location>
        <begin position="846"/>
        <end position="1027"/>
    </location>
</feature>
<accession>A0ABD3SVA3</accession>
<feature type="compositionally biased region" description="Basic residues" evidence="9">
    <location>
        <begin position="81"/>
        <end position="92"/>
    </location>
</feature>